<dbReference type="RefSeq" id="WP_135389707.1">
    <property type="nucleotide sequence ID" value="NZ_PGGK01000006.1"/>
</dbReference>
<feature type="region of interest" description="Disordered" evidence="1">
    <location>
        <begin position="1"/>
        <end position="24"/>
    </location>
</feature>
<accession>A0A4E0PVF6</accession>
<dbReference type="Proteomes" id="UP000297295">
    <property type="component" value="Unassembled WGS sequence"/>
</dbReference>
<organism evidence="2 3">
    <name type="scientific">Methanolobus halotolerans</name>
    <dbReference type="NCBI Taxonomy" id="2052935"/>
    <lineage>
        <taxon>Archaea</taxon>
        <taxon>Methanobacteriati</taxon>
        <taxon>Methanobacteriota</taxon>
        <taxon>Stenosarchaea group</taxon>
        <taxon>Methanomicrobia</taxon>
        <taxon>Methanosarcinales</taxon>
        <taxon>Methanosarcinaceae</taxon>
        <taxon>Methanolobus</taxon>
    </lineage>
</organism>
<dbReference type="AlphaFoldDB" id="A0A4E0PVF6"/>
<gene>
    <name evidence="2" type="ORF">CUN85_07560</name>
</gene>
<evidence type="ECO:0000313" key="3">
    <source>
        <dbReference type="Proteomes" id="UP000297295"/>
    </source>
</evidence>
<dbReference type="OrthoDB" id="125758at2157"/>
<reference evidence="2 3" key="1">
    <citation type="submission" date="2017-11" db="EMBL/GenBank/DDBJ databases">
        <title>Isolation and Characterization of Methanogenic Archaea from Saline Meromictic Lake at Siberia.</title>
        <authorList>
            <person name="Shen Y."/>
            <person name="Huang H.-H."/>
            <person name="Lai M.-C."/>
            <person name="Chen S.-C."/>
        </authorList>
    </citation>
    <scope>NUCLEOTIDE SEQUENCE [LARGE SCALE GENOMIC DNA]</scope>
    <source>
        <strain evidence="2 3">SY-01</strain>
    </source>
</reference>
<name>A0A4E0PVF6_9EURY</name>
<keyword evidence="3" id="KW-1185">Reference proteome</keyword>
<evidence type="ECO:0000313" key="2">
    <source>
        <dbReference type="EMBL" id="TGC09213.1"/>
    </source>
</evidence>
<feature type="compositionally biased region" description="Basic and acidic residues" evidence="1">
    <location>
        <begin position="1"/>
        <end position="14"/>
    </location>
</feature>
<evidence type="ECO:0000256" key="1">
    <source>
        <dbReference type="SAM" id="MobiDB-lite"/>
    </source>
</evidence>
<dbReference type="EMBL" id="PGGK01000006">
    <property type="protein sequence ID" value="TGC09213.1"/>
    <property type="molecule type" value="Genomic_DNA"/>
</dbReference>
<sequence length="67" mass="7729">METKKQKKDGKQEDLEIPSLENEIKNWCEAPTEIDDSKSADDLEIDAWCQDSTVNDKDNDKSKKDKN</sequence>
<proteinExistence type="predicted"/>
<comment type="caution">
    <text evidence="2">The sequence shown here is derived from an EMBL/GenBank/DDBJ whole genome shotgun (WGS) entry which is preliminary data.</text>
</comment>
<protein>
    <submittedName>
        <fullName evidence="2">Uncharacterized protein</fullName>
    </submittedName>
</protein>